<proteinExistence type="inferred from homology"/>
<dbReference type="PROSITE" id="PS50885">
    <property type="entry name" value="HAMP"/>
    <property type="match status" value="1"/>
</dbReference>
<dbReference type="InterPro" id="IPR025991">
    <property type="entry name" value="Chemoreceptor_zinc-bind_dom"/>
</dbReference>
<evidence type="ECO:0000259" key="5">
    <source>
        <dbReference type="PROSITE" id="PS50885"/>
    </source>
</evidence>
<dbReference type="GO" id="GO:0006935">
    <property type="term" value="P:chemotaxis"/>
    <property type="evidence" value="ECO:0007669"/>
    <property type="project" value="InterPro"/>
</dbReference>
<dbReference type="Gene3D" id="1.20.120.1530">
    <property type="match status" value="1"/>
</dbReference>
<comment type="caution">
    <text evidence="6">The sequence shown here is derived from an EMBL/GenBank/DDBJ whole genome shotgun (WGS) entry which is preliminary data.</text>
</comment>
<protein>
    <submittedName>
        <fullName evidence="6">Chemotaxis protein</fullName>
    </submittedName>
</protein>
<keyword evidence="1 3" id="KW-0807">Transducer</keyword>
<feature type="domain" description="Methyl-accepting transducer" evidence="4">
    <location>
        <begin position="174"/>
        <end position="349"/>
    </location>
</feature>
<dbReference type="Pfam" id="PF00015">
    <property type="entry name" value="MCPsignal"/>
    <property type="match status" value="1"/>
</dbReference>
<gene>
    <name evidence="6" type="ORF">FHP91_01700</name>
</gene>
<evidence type="ECO:0000313" key="6">
    <source>
        <dbReference type="EMBL" id="TVO59516.1"/>
    </source>
</evidence>
<dbReference type="AlphaFoldDB" id="A0A557R314"/>
<dbReference type="PROSITE" id="PS50111">
    <property type="entry name" value="CHEMOTAXIS_TRANSDUC_2"/>
    <property type="match status" value="1"/>
</dbReference>
<dbReference type="PANTHER" id="PTHR32089:SF112">
    <property type="entry name" value="LYSOZYME-LIKE PROTEIN-RELATED"/>
    <property type="match status" value="1"/>
</dbReference>
<evidence type="ECO:0000259" key="4">
    <source>
        <dbReference type="PROSITE" id="PS50111"/>
    </source>
</evidence>
<dbReference type="Proteomes" id="UP000319502">
    <property type="component" value="Unassembled WGS sequence"/>
</dbReference>
<dbReference type="Gene3D" id="1.20.120.30">
    <property type="entry name" value="Aspartate receptor, ligand-binding domain"/>
    <property type="match status" value="1"/>
</dbReference>
<dbReference type="SMART" id="SM00283">
    <property type="entry name" value="MA"/>
    <property type="match status" value="1"/>
</dbReference>
<dbReference type="Pfam" id="PF13682">
    <property type="entry name" value="CZB"/>
    <property type="match status" value="1"/>
</dbReference>
<feature type="domain" description="HAMP" evidence="5">
    <location>
        <begin position="45"/>
        <end position="98"/>
    </location>
</feature>
<evidence type="ECO:0000256" key="1">
    <source>
        <dbReference type="ARBA" id="ARBA00023224"/>
    </source>
</evidence>
<dbReference type="EMBL" id="VMNK01000002">
    <property type="protein sequence ID" value="TVO59516.1"/>
    <property type="molecule type" value="Genomic_DNA"/>
</dbReference>
<sequence length="476" mass="52587">MCALFVGSVWALAVYDGWRDGPSLFNTMLPLGALAYATYALRHHRRTLDAVARLNSAIVAARKGDTHHRITHVKGLGEIGHVAWNFNDLMDVVETYFKDVSNCFERAARRDFTRPALSMGMPGDFGKSEDEINLALDAMQKADTFSQRNRLSAGLHEMNTGSLFANLKVNQQDLTEVTDVMTNVLSIAERNRAGARTSRDTVEVLRQTMDSVNARMQRLGEAAGELGTSSQEIHKTVRIIAEITEQTNLLALNAAIEAARAGEVGRGFAVVADEVRKLAERTRQATQEIGGVVDGLGACVDEMVGQTGEMTGQTAEVTERVSDFANEFAGVAHSAEETITWLSAAREQIFGTLVKLDHVIFMQNGYVAVERGGDNDEARIVAVGPTECRLGHWYYEGSGREMFAHLPAYRSLEQPHKTVHRSVQRAIEASREDWLRDEVAFDRILDEMRAAEHASRDVIRLIGEMVAQKQVAATRQ</sequence>
<organism evidence="6 7">
    <name type="scientific">Denitromonas halophila</name>
    <dbReference type="NCBI Taxonomy" id="1629404"/>
    <lineage>
        <taxon>Bacteria</taxon>
        <taxon>Pseudomonadati</taxon>
        <taxon>Pseudomonadota</taxon>
        <taxon>Betaproteobacteria</taxon>
        <taxon>Rhodocyclales</taxon>
        <taxon>Zoogloeaceae</taxon>
        <taxon>Denitromonas</taxon>
    </lineage>
</organism>
<evidence type="ECO:0000256" key="3">
    <source>
        <dbReference type="PROSITE-ProRule" id="PRU00284"/>
    </source>
</evidence>
<dbReference type="GO" id="GO:0004888">
    <property type="term" value="F:transmembrane signaling receptor activity"/>
    <property type="evidence" value="ECO:0007669"/>
    <property type="project" value="InterPro"/>
</dbReference>
<keyword evidence="7" id="KW-1185">Reference proteome</keyword>
<accession>A0A557R314</accession>
<name>A0A557R314_9RHOO</name>
<dbReference type="GO" id="GO:0007165">
    <property type="term" value="P:signal transduction"/>
    <property type="evidence" value="ECO:0007669"/>
    <property type="project" value="UniProtKB-KW"/>
</dbReference>
<dbReference type="SUPFAM" id="SSF58104">
    <property type="entry name" value="Methyl-accepting chemotaxis protein (MCP) signaling domain"/>
    <property type="match status" value="1"/>
</dbReference>
<dbReference type="PANTHER" id="PTHR32089">
    <property type="entry name" value="METHYL-ACCEPTING CHEMOTAXIS PROTEIN MCPB"/>
    <property type="match status" value="1"/>
</dbReference>
<evidence type="ECO:0000313" key="7">
    <source>
        <dbReference type="Proteomes" id="UP000319502"/>
    </source>
</evidence>
<evidence type="ECO:0000256" key="2">
    <source>
        <dbReference type="ARBA" id="ARBA00029447"/>
    </source>
</evidence>
<dbReference type="InterPro" id="IPR004089">
    <property type="entry name" value="MCPsignal_dom"/>
</dbReference>
<reference evidence="6 7" key="1">
    <citation type="submission" date="2019-07" db="EMBL/GenBank/DDBJ databases">
        <title>The pathways for chlorine oxyanion respiration interact through the shared metabolite chlorate.</title>
        <authorList>
            <person name="Barnum T.P."/>
            <person name="Cheng Y."/>
            <person name="Hill K.A."/>
            <person name="Lucas L.N."/>
            <person name="Carlson H.K."/>
            <person name="Coates J.D."/>
        </authorList>
    </citation>
    <scope>NUCLEOTIDE SEQUENCE [LARGE SCALE GENOMIC DNA]</scope>
    <source>
        <strain evidence="6 7">SFB-3</strain>
    </source>
</reference>
<dbReference type="OrthoDB" id="9808588at2"/>
<dbReference type="InterPro" id="IPR004090">
    <property type="entry name" value="Chemotax_Me-accpt_rcpt"/>
</dbReference>
<dbReference type="PRINTS" id="PR00260">
    <property type="entry name" value="CHEMTRNSDUCR"/>
</dbReference>
<dbReference type="Gene3D" id="1.10.287.950">
    <property type="entry name" value="Methyl-accepting chemotaxis protein"/>
    <property type="match status" value="1"/>
</dbReference>
<comment type="similarity">
    <text evidence="2">Belongs to the methyl-accepting chemotaxis (MCP) protein family.</text>
</comment>
<dbReference type="GO" id="GO:0016020">
    <property type="term" value="C:membrane"/>
    <property type="evidence" value="ECO:0007669"/>
    <property type="project" value="InterPro"/>
</dbReference>
<dbReference type="InterPro" id="IPR003660">
    <property type="entry name" value="HAMP_dom"/>
</dbReference>